<keyword evidence="1" id="KW-0433">Leucine-rich repeat</keyword>
<evidence type="ECO:0000259" key="7">
    <source>
        <dbReference type="Pfam" id="PF15779"/>
    </source>
</evidence>
<feature type="chain" id="PRO_5035262198" evidence="5">
    <location>
        <begin position="40"/>
        <end position="1889"/>
    </location>
</feature>
<evidence type="ECO:0000256" key="1">
    <source>
        <dbReference type="ARBA" id="ARBA00022614"/>
    </source>
</evidence>
<feature type="domain" description="LRRC37A/B like protein 1 C-terminal" evidence="6">
    <location>
        <begin position="1735"/>
        <end position="1879"/>
    </location>
</feature>
<dbReference type="Pfam" id="PF13855">
    <property type="entry name" value="LRR_8"/>
    <property type="match status" value="1"/>
</dbReference>
<dbReference type="SUPFAM" id="SSF52058">
    <property type="entry name" value="L domain-like"/>
    <property type="match status" value="1"/>
</dbReference>
<dbReference type="SMART" id="SM00369">
    <property type="entry name" value="LRR_TYP"/>
    <property type="match status" value="4"/>
</dbReference>
<evidence type="ECO:0000256" key="2">
    <source>
        <dbReference type="ARBA" id="ARBA00022737"/>
    </source>
</evidence>
<feature type="compositionally biased region" description="Polar residues" evidence="3">
    <location>
        <begin position="323"/>
        <end position="332"/>
    </location>
</feature>
<dbReference type="OMA" id="HTMEVEH"/>
<keyword evidence="4" id="KW-1133">Transmembrane helix</keyword>
<dbReference type="GeneTree" id="ENSGT00530000063282"/>
<gene>
    <name evidence="8" type="primary">LRRC37B</name>
</gene>
<evidence type="ECO:0000256" key="4">
    <source>
        <dbReference type="SAM" id="Phobius"/>
    </source>
</evidence>
<dbReference type="PANTHER" id="PTHR23045">
    <property type="entry name" value="LEUCINE-RICH REPEAT-CONTAINING PROTEIN 37A"/>
    <property type="match status" value="1"/>
</dbReference>
<accession>A0A8I5TIH7</accession>
<dbReference type="InterPro" id="IPR001611">
    <property type="entry name" value="Leu-rich_rpt"/>
</dbReference>
<dbReference type="Ensembl" id="ENSPPYT00000060902.1">
    <property type="protein sequence ID" value="ENSPPYP00000025510.1"/>
    <property type="gene ID" value="ENSPPYG00000040619.1"/>
</dbReference>
<keyword evidence="4" id="KW-0472">Membrane</keyword>
<keyword evidence="5" id="KW-0732">Signal</keyword>
<evidence type="ECO:0000259" key="6">
    <source>
        <dbReference type="Pfam" id="PF14914"/>
    </source>
</evidence>
<name>A0A8I5TIH7_PONAB</name>
<feature type="domain" description="Leucine-rich repeat-containing protein 37 N-terminal" evidence="7">
    <location>
        <begin position="306"/>
        <end position="375"/>
    </location>
</feature>
<evidence type="ECO:0000313" key="8">
    <source>
        <dbReference type="Ensembl" id="ENSPPYP00000025510.1"/>
    </source>
</evidence>
<keyword evidence="9" id="KW-1185">Reference proteome</keyword>
<evidence type="ECO:0000313" key="9">
    <source>
        <dbReference type="Proteomes" id="UP000001595"/>
    </source>
</evidence>
<feature type="signal peptide" evidence="5">
    <location>
        <begin position="1"/>
        <end position="39"/>
    </location>
</feature>
<feature type="domain" description="Leucine-rich repeat-containing protein 37 N-terminal" evidence="7">
    <location>
        <begin position="467"/>
        <end position="546"/>
    </location>
</feature>
<dbReference type="InterPro" id="IPR029423">
    <property type="entry name" value="LRRC37AB_C"/>
</dbReference>
<dbReference type="Pfam" id="PF14914">
    <property type="entry name" value="LRRC37AB_C"/>
    <property type="match status" value="1"/>
</dbReference>
<feature type="domain" description="Leucine-rich repeat-containing protein 37 N-terminal" evidence="7">
    <location>
        <begin position="925"/>
        <end position="975"/>
    </location>
</feature>
<feature type="compositionally biased region" description="Low complexity" evidence="3">
    <location>
        <begin position="409"/>
        <end position="432"/>
    </location>
</feature>
<feature type="compositionally biased region" description="Polar residues" evidence="3">
    <location>
        <begin position="90"/>
        <end position="103"/>
    </location>
</feature>
<protein>
    <submittedName>
        <fullName evidence="8">Leucine rich repeat containing 37B</fullName>
    </submittedName>
</protein>
<dbReference type="Proteomes" id="UP000001595">
    <property type="component" value="Chromosome 17"/>
</dbReference>
<dbReference type="Gene3D" id="3.80.10.10">
    <property type="entry name" value="Ribonuclease Inhibitor"/>
    <property type="match status" value="1"/>
</dbReference>
<feature type="domain" description="Leucine-rich repeat-containing protein 37 N-terminal" evidence="7">
    <location>
        <begin position="873"/>
        <end position="920"/>
    </location>
</feature>
<evidence type="ECO:0000256" key="3">
    <source>
        <dbReference type="SAM" id="MobiDB-lite"/>
    </source>
</evidence>
<feature type="compositionally biased region" description="Polar residues" evidence="3">
    <location>
        <begin position="641"/>
        <end position="656"/>
    </location>
</feature>
<dbReference type="InterPro" id="IPR032675">
    <property type="entry name" value="LRR_dom_sf"/>
</dbReference>
<feature type="region of interest" description="Disordered" evidence="3">
    <location>
        <begin position="307"/>
        <end position="728"/>
    </location>
</feature>
<feature type="compositionally biased region" description="Low complexity" evidence="3">
    <location>
        <begin position="480"/>
        <end position="496"/>
    </location>
</feature>
<feature type="region of interest" description="Disordered" evidence="3">
    <location>
        <begin position="52"/>
        <end position="114"/>
    </location>
</feature>
<sequence>MALVECIAPACVMSWLRFWGPWPLLTWQLLCLLVKEAQPLVWVKDPLQLTSNPLGPPEPRSSRSSHLPWESPHAPATPAAPGDFDYLGPSASSQMSSLPQELSENLPPFLDTDSAGELPLGPEQFLVAHQDVNDKLTPQERLPEVVPLLDRDQNQALVQLPRLKSKVQTADLDRAAGHQADEILVPLDSKVPKPTKFVVSPKNLKKDLAERWSLAEIVGIPHQLSKPQRQKQTLQDEYSSMDTLYPGSLPLELQVNADEPPGPPEQVGLSQFHLEPKSQNPETLEDIQSSSLQEEAPAQLLQLPQEVETSTQQEAPALPPESSMESLAQTPLNHEVTVQPPGEDQAHYDLPNITVRPADVEVTMTSEPKSETESSQAQQEAPIQPPEEVEPSATQQEAPTEPPGPPMEPELSPSEQEQPAQPSESSGEVESSPAQQETPAQAPEEMEPPSIQNEAPTEPPGPPIEPELSPSEQEQRAQPSESSGEVESSPTQQETPAQPPEHYEVPVSPPGHHQTQHSDFPNVSVKPPDVQLTIATEASAEVETSPVHQEATAQTPDPPKEAEPSPVQQEFPAGPPEPPKEVERSATQQEASGHPRKSTEEVSPPPQWEIPAQPSEPSEKVEPSPVLQQAPTRLLEPPKQVESSPVQQAVPAQSSDPALVIEPSLTQQMAPSLPPEFPQEVEPSVTQQEVPAQIPEPPVEAEPSVTQQEATVQAPEAPKEVEPSRQQMVPVQLPEPPKEVAAQPPAHYEVTVPRIQLRPGSRIQDPGQDPAQHSTLPSVTVQPLDLGLTIIPESTTEVEFSPTMQETPTQPPKKVVPHLVYQEVTIPTPGQDQAQHPMSPGITVQSLDLGLTITPGPTMEVEHSIPLKRTIVLPKHLKVTLPHPDQVQTQHSHLTEATVQPLDLGLTITPESTTEVESSTALMTTAPPPEHPEVTLPPSDKGQAQHSHLTEATVQPLVLELSKTTEPTTEIKPSPTTEETSAQPPDPGLAITPEPTTEIGHSTVLEKTTAPHPDQVQTLHRSLTEVTGPPTKLEYSQGSLVQSETAPEEQMASTSTNICELCTCGDETLSCVDLSPKQRLHQVPVPEPNTYNGIFTTLNFQGNYISYIDGNVWKAYSWTEKLILSENYLTELHKDSFEGLLSLQYLDLSCNKIRYIERHTFESLPFLQYINLGCNLITELSFGTFQAWHGMQFLHNLILSRNPLTAVEDPYLFELPALKYLDMGTTHITLTTLKNILMMTVELEKLILPSHMACCLCQFKNSIETVCKTVTLHCNTACLTNSVHCPEEASVGNPEGAFMKVLQARKQHTSTKLTIESEAPSDSSGIKLSGFGSEQLDINDESDVISALSYILPYFSAGNLGGESILLPFAKLLFSNVQDGERLLSILKNNRNSPSQSSLLGNKFKNQTFKKKLETVQLQENSPAKIQSVGKNLQRVNRVLTGPRSIQKRHFKEVGKHSTRKEQDAQAFVDNAAKEKRLESPAPRELEQPHIVQGPEKVAGNTIYTKPSFTQEHKAAVSSVLKPFSMSVPSASSPAKALPQVRDRSKDLAYTILILEMAMARVKNMNAAKPIAHSRKKYRFYKTRSRVAHRTPKAKKIRKLRQGSYLNRLMLAKRPPFSAAKSLINSQGVFSSLEDLSPQENTLLEVFAPSEHFRENTNVKDTTARDAFEENVFIENTVMPEGTISENTNYNHPPEAASAGTAFNLEPTKTKWEYNNLGTDLSPEPKSFNYPLLSSPGDQFEIQLTQELRSLIPNEDVRRFMSHIIRTLKMECSQMHVQVTCAKLMSRTGLLMKLLSEQQEAKPSKAEWDMDHQKSNYINENMEQSEQKQQKSSELMKEVPGYGYNNKLILAISVTVILTILIIIFCLIEIHSHKRASEEDKEDPSVSGP</sequence>
<dbReference type="PANTHER" id="PTHR23045:SF9">
    <property type="entry name" value="LEUCINE RICH REPEAT CONTAINING 37A-RELATED"/>
    <property type="match status" value="1"/>
</dbReference>
<feature type="compositionally biased region" description="Polar residues" evidence="3">
    <location>
        <begin position="942"/>
        <end position="953"/>
    </location>
</feature>
<dbReference type="PROSITE" id="PS51450">
    <property type="entry name" value="LRR"/>
    <property type="match status" value="1"/>
</dbReference>
<feature type="domain" description="Leucine-rich repeat-containing protein 37 N-terminal" evidence="7">
    <location>
        <begin position="797"/>
        <end position="864"/>
    </location>
</feature>
<dbReference type="Pfam" id="PF15779">
    <property type="entry name" value="LRRC37"/>
    <property type="match status" value="5"/>
</dbReference>
<organism evidence="8 9">
    <name type="scientific">Pongo abelii</name>
    <name type="common">Sumatran orangutan</name>
    <name type="synonym">Pongo pygmaeus abelii</name>
    <dbReference type="NCBI Taxonomy" id="9601"/>
    <lineage>
        <taxon>Eukaryota</taxon>
        <taxon>Metazoa</taxon>
        <taxon>Chordata</taxon>
        <taxon>Craniata</taxon>
        <taxon>Vertebrata</taxon>
        <taxon>Euteleostomi</taxon>
        <taxon>Mammalia</taxon>
        <taxon>Eutheria</taxon>
        <taxon>Euarchontoglires</taxon>
        <taxon>Primates</taxon>
        <taxon>Haplorrhini</taxon>
        <taxon>Catarrhini</taxon>
        <taxon>Hominidae</taxon>
        <taxon>Pongo</taxon>
    </lineage>
</organism>
<keyword evidence="4" id="KW-0812">Transmembrane</keyword>
<keyword evidence="2" id="KW-0677">Repeat</keyword>
<proteinExistence type="predicted"/>
<evidence type="ECO:0000256" key="5">
    <source>
        <dbReference type="SAM" id="SignalP"/>
    </source>
</evidence>
<reference evidence="8" key="2">
    <citation type="submission" date="2025-08" db="UniProtKB">
        <authorList>
            <consortium name="Ensembl"/>
        </authorList>
    </citation>
    <scope>IDENTIFICATION</scope>
</reference>
<dbReference type="InterPro" id="IPR003591">
    <property type="entry name" value="Leu-rich_rpt_typical-subtyp"/>
</dbReference>
<feature type="region of interest" description="Disordered" evidence="3">
    <location>
        <begin position="913"/>
        <end position="996"/>
    </location>
</feature>
<feature type="transmembrane region" description="Helical" evidence="4">
    <location>
        <begin position="1848"/>
        <end position="1868"/>
    </location>
</feature>
<reference evidence="8" key="3">
    <citation type="submission" date="2025-09" db="UniProtKB">
        <authorList>
            <consortium name="Ensembl"/>
        </authorList>
    </citation>
    <scope>IDENTIFICATION</scope>
</reference>
<dbReference type="InterPro" id="IPR015753">
    <property type="entry name" value="LRRC37"/>
</dbReference>
<feature type="compositionally biased region" description="Polar residues" evidence="3">
    <location>
        <begin position="974"/>
        <end position="983"/>
    </location>
</feature>
<reference evidence="8 9" key="1">
    <citation type="submission" date="2008-02" db="EMBL/GenBank/DDBJ databases">
        <title>A 6x draft sequence assembly of the Pongo pygmaeus abelii genome.</title>
        <authorList>
            <person name="Wilson R.K."/>
            <person name="Mardis E."/>
        </authorList>
    </citation>
    <scope>NUCLEOTIDE SEQUENCE [LARGE SCALE GENOMIC DNA]</scope>
</reference>
<dbReference type="InterPro" id="IPR032754">
    <property type="entry name" value="LRRC37_N"/>
</dbReference>